<dbReference type="RefSeq" id="WP_183372898.1">
    <property type="nucleotide sequence ID" value="NZ_JACIFP010000001.1"/>
</dbReference>
<sequence length="132" mass="14687">MHVHRHRVRYHETDAQGFLFNARYLEIADVAMTEFLRALGHPYQDLAAKGFDPSLVKAELGFTRPTRFDDVIEIDVACTHVGNSSFTLVFTMARDGETVCTVNVVYVNVDAAAETSTPLPDEIATVLRAQSD</sequence>
<reference evidence="3 4" key="1">
    <citation type="submission" date="2020-08" db="EMBL/GenBank/DDBJ databases">
        <title>Sequencing the genomes of 1000 actinobacteria strains.</title>
        <authorList>
            <person name="Klenk H.-P."/>
        </authorList>
    </citation>
    <scope>NUCLEOTIDE SEQUENCE [LARGE SCALE GENOMIC DNA]</scope>
    <source>
        <strain evidence="3 4">DSM 45298</strain>
    </source>
</reference>
<dbReference type="EC" id="3.1.2.-" evidence="3"/>
<dbReference type="CDD" id="cd00586">
    <property type="entry name" value="4HBT"/>
    <property type="match status" value="1"/>
</dbReference>
<dbReference type="AlphaFoldDB" id="A0A840EZG5"/>
<protein>
    <submittedName>
        <fullName evidence="3">Acyl-CoA thioester hydrolase</fullName>
        <ecNumber evidence="3">3.1.2.-</ecNumber>
    </submittedName>
</protein>
<dbReference type="PIRSF" id="PIRSF003230">
    <property type="entry name" value="YbgC"/>
    <property type="match status" value="1"/>
</dbReference>
<dbReference type="GO" id="GO:0047617">
    <property type="term" value="F:fatty acyl-CoA hydrolase activity"/>
    <property type="evidence" value="ECO:0007669"/>
    <property type="project" value="TreeGrafter"/>
</dbReference>
<dbReference type="InterPro" id="IPR050563">
    <property type="entry name" value="4-hydroxybenzoyl-CoA_TE"/>
</dbReference>
<evidence type="ECO:0000313" key="4">
    <source>
        <dbReference type="Proteomes" id="UP000551501"/>
    </source>
</evidence>
<organism evidence="3 4">
    <name type="scientific">Gordonia humi</name>
    <dbReference type="NCBI Taxonomy" id="686429"/>
    <lineage>
        <taxon>Bacteria</taxon>
        <taxon>Bacillati</taxon>
        <taxon>Actinomycetota</taxon>
        <taxon>Actinomycetes</taxon>
        <taxon>Mycobacteriales</taxon>
        <taxon>Gordoniaceae</taxon>
        <taxon>Gordonia</taxon>
    </lineage>
</organism>
<dbReference type="InterPro" id="IPR029069">
    <property type="entry name" value="HotDog_dom_sf"/>
</dbReference>
<dbReference type="Proteomes" id="UP000551501">
    <property type="component" value="Unassembled WGS sequence"/>
</dbReference>
<dbReference type="EMBL" id="JACIFP010000001">
    <property type="protein sequence ID" value="MBB4134409.1"/>
    <property type="molecule type" value="Genomic_DNA"/>
</dbReference>
<name>A0A840EZG5_9ACTN</name>
<dbReference type="PANTHER" id="PTHR31793:SF27">
    <property type="entry name" value="NOVEL THIOESTERASE SUPERFAMILY DOMAIN AND SAPOSIN A-TYPE DOMAIN CONTAINING PROTEIN (0610012H03RIK)"/>
    <property type="match status" value="1"/>
</dbReference>
<dbReference type="Gene3D" id="3.10.129.10">
    <property type="entry name" value="Hotdog Thioesterase"/>
    <property type="match status" value="1"/>
</dbReference>
<gene>
    <name evidence="3" type="ORF">BKA16_000961</name>
</gene>
<evidence type="ECO:0000313" key="3">
    <source>
        <dbReference type="EMBL" id="MBB4134409.1"/>
    </source>
</evidence>
<proteinExistence type="inferred from homology"/>
<comment type="caution">
    <text evidence="3">The sequence shown here is derived from an EMBL/GenBank/DDBJ whole genome shotgun (WGS) entry which is preliminary data.</text>
</comment>
<evidence type="ECO:0000256" key="2">
    <source>
        <dbReference type="ARBA" id="ARBA00022801"/>
    </source>
</evidence>
<dbReference type="InterPro" id="IPR006684">
    <property type="entry name" value="YbgC/YbaW"/>
</dbReference>
<dbReference type="Pfam" id="PF13279">
    <property type="entry name" value="4HBT_2"/>
    <property type="match status" value="1"/>
</dbReference>
<dbReference type="SUPFAM" id="SSF54637">
    <property type="entry name" value="Thioesterase/thiol ester dehydrase-isomerase"/>
    <property type="match status" value="1"/>
</dbReference>
<dbReference type="PANTHER" id="PTHR31793">
    <property type="entry name" value="4-HYDROXYBENZOYL-COA THIOESTERASE FAMILY MEMBER"/>
    <property type="match status" value="1"/>
</dbReference>
<comment type="similarity">
    <text evidence="1">Belongs to the 4-hydroxybenzoyl-CoA thioesterase family.</text>
</comment>
<accession>A0A840EZG5</accession>
<keyword evidence="4" id="KW-1185">Reference proteome</keyword>
<dbReference type="NCBIfam" id="TIGR00051">
    <property type="entry name" value="YbgC/FadM family acyl-CoA thioesterase"/>
    <property type="match status" value="1"/>
</dbReference>
<evidence type="ECO:0000256" key="1">
    <source>
        <dbReference type="ARBA" id="ARBA00005953"/>
    </source>
</evidence>
<keyword evidence="2 3" id="KW-0378">Hydrolase</keyword>